<evidence type="ECO:0000256" key="6">
    <source>
        <dbReference type="ARBA" id="ARBA00023128"/>
    </source>
</evidence>
<evidence type="ECO:0000259" key="8">
    <source>
        <dbReference type="PROSITE" id="PS51686"/>
    </source>
</evidence>
<keyword evidence="5 7" id="KW-0694">RNA-binding</keyword>
<keyword evidence="10" id="KW-1185">Reference proteome</keyword>
<dbReference type="AlphaFoldDB" id="A0A8C4RMR8"/>
<gene>
    <name evidence="9" type="primary">NSUN3</name>
    <name evidence="9" type="synonym">nsun3</name>
</gene>
<keyword evidence="4 7" id="KW-0949">S-adenosyl-L-methionine</keyword>
<dbReference type="InterPro" id="IPR029063">
    <property type="entry name" value="SAM-dependent_MTases_sf"/>
</dbReference>
<evidence type="ECO:0000256" key="5">
    <source>
        <dbReference type="ARBA" id="ARBA00022884"/>
    </source>
</evidence>
<evidence type="ECO:0000256" key="4">
    <source>
        <dbReference type="ARBA" id="ARBA00022691"/>
    </source>
</evidence>
<dbReference type="PANTHER" id="PTHR22808:SF8">
    <property type="entry name" value="TRNA (CYTOSINE(34)-C(5))-METHYLTRANSFERASE, MITOCHONDRIAL"/>
    <property type="match status" value="1"/>
</dbReference>
<evidence type="ECO:0000256" key="7">
    <source>
        <dbReference type="PROSITE-ProRule" id="PRU01023"/>
    </source>
</evidence>
<reference evidence="9" key="3">
    <citation type="submission" date="2025-09" db="UniProtKB">
        <authorList>
            <consortium name="Ensembl"/>
        </authorList>
    </citation>
    <scope>IDENTIFICATION</scope>
</reference>
<protein>
    <submittedName>
        <fullName evidence="9">NOP2/Sun RNA methyltransferase 3</fullName>
    </submittedName>
</protein>
<dbReference type="Proteomes" id="UP000694620">
    <property type="component" value="Chromosome 4"/>
</dbReference>
<dbReference type="PROSITE" id="PS51686">
    <property type="entry name" value="SAM_MT_RSMB_NOP"/>
    <property type="match status" value="1"/>
</dbReference>
<dbReference type="Gene3D" id="3.40.50.150">
    <property type="entry name" value="Vaccinia Virus protein VP39"/>
    <property type="match status" value="1"/>
</dbReference>
<dbReference type="PRINTS" id="PR02008">
    <property type="entry name" value="RCMTFAMILY"/>
</dbReference>
<feature type="binding site" evidence="7">
    <location>
        <position position="200"/>
    </location>
    <ligand>
        <name>S-adenosyl-L-methionine</name>
        <dbReference type="ChEBI" id="CHEBI:59789"/>
    </ligand>
</feature>
<dbReference type="PANTHER" id="PTHR22808">
    <property type="entry name" value="NCL1 YEAST -RELATED NOL1/NOP2/FMU SUN DOMAIN-CONTAINING"/>
    <property type="match status" value="1"/>
</dbReference>
<dbReference type="FunFam" id="3.40.50.150:FF:000055">
    <property type="entry name" value="5-methylcytosine rRNA methyltransferase NSUN4"/>
    <property type="match status" value="1"/>
</dbReference>
<sequence length="367" mass="41231">MHVICLRCRLSRTFIKFGIFRKYSWGVDQTGEIKVESLQRQCSGGVERQPLKKQISKIVLSQFDQQYPKELGDLWESIRSVLLCPNSWQYAVLLNRFNVSLDLKKCLCSKGYVPLQSTISGHQKNPLECFVSKTFSRFPSQKHHPGVLKQYYLLGAASVLPVLALEPQNGDRILDMCSAPGGKSIAIMQAALPGHLHCNDQNSCRVKRLKETLESFIPSCFNDAVTVSNLDGRCFGAEETFDKVLVDAPCSNDRSWLFSRDAQTHIRQRWHLPTLQIQLLRSAINSVRPGGTVVYSTCTLSRAENENVVATVLSSCDKVELIDLNSLIASMSVHFCYAPGLHIGHLIIPENSRPWGPMYVAKLKKLH</sequence>
<feature type="domain" description="SAM-dependent MTase RsmB/NOP-type" evidence="8">
    <location>
        <begin position="80"/>
        <end position="366"/>
    </location>
</feature>
<evidence type="ECO:0000256" key="3">
    <source>
        <dbReference type="ARBA" id="ARBA00022679"/>
    </source>
</evidence>
<dbReference type="GO" id="GO:0005762">
    <property type="term" value="C:mitochondrial large ribosomal subunit"/>
    <property type="evidence" value="ECO:0007669"/>
    <property type="project" value="TreeGrafter"/>
</dbReference>
<dbReference type="GeneTree" id="ENSGT00940000153665"/>
<accession>A0A8C4RMR8</accession>
<organism evidence="9 10">
    <name type="scientific">Erpetoichthys calabaricus</name>
    <name type="common">Rope fish</name>
    <name type="synonym">Calamoichthys calabaricus</name>
    <dbReference type="NCBI Taxonomy" id="27687"/>
    <lineage>
        <taxon>Eukaryota</taxon>
        <taxon>Metazoa</taxon>
        <taxon>Chordata</taxon>
        <taxon>Craniata</taxon>
        <taxon>Vertebrata</taxon>
        <taxon>Euteleostomi</taxon>
        <taxon>Actinopterygii</taxon>
        <taxon>Polypteriformes</taxon>
        <taxon>Polypteridae</taxon>
        <taxon>Erpetoichthys</taxon>
    </lineage>
</organism>
<dbReference type="InterPro" id="IPR001678">
    <property type="entry name" value="MeTrfase_RsmB-F_NOP2_dom"/>
</dbReference>
<evidence type="ECO:0000313" key="9">
    <source>
        <dbReference type="Ensembl" id="ENSECRP00000004056.1"/>
    </source>
</evidence>
<reference evidence="9" key="1">
    <citation type="submission" date="2021-06" db="EMBL/GenBank/DDBJ databases">
        <authorList>
            <consortium name="Wellcome Sanger Institute Data Sharing"/>
        </authorList>
    </citation>
    <scope>NUCLEOTIDE SEQUENCE [LARGE SCALE GENOMIC DNA]</scope>
</reference>
<dbReference type="Ensembl" id="ENSECRT00000004120.1">
    <property type="protein sequence ID" value="ENSECRP00000004056.1"/>
    <property type="gene ID" value="ENSECRG00000002771.1"/>
</dbReference>
<feature type="active site" description="Nucleophile" evidence="7">
    <location>
        <position position="298"/>
    </location>
</feature>
<keyword evidence="3 7" id="KW-0808">Transferase</keyword>
<dbReference type="Pfam" id="PF01189">
    <property type="entry name" value="Methyltr_RsmB-F"/>
    <property type="match status" value="1"/>
</dbReference>
<evidence type="ECO:0000256" key="2">
    <source>
        <dbReference type="ARBA" id="ARBA00022603"/>
    </source>
</evidence>
<feature type="binding site" evidence="7">
    <location>
        <position position="231"/>
    </location>
    <ligand>
        <name>S-adenosyl-L-methionine</name>
        <dbReference type="ChEBI" id="CHEBI:59789"/>
    </ligand>
</feature>
<dbReference type="InterPro" id="IPR049560">
    <property type="entry name" value="MeTrfase_RsmB-F_NOP2_cat"/>
</dbReference>
<reference evidence="9" key="2">
    <citation type="submission" date="2025-08" db="UniProtKB">
        <authorList>
            <consortium name="Ensembl"/>
        </authorList>
    </citation>
    <scope>IDENTIFICATION</scope>
</reference>
<keyword evidence="6" id="KW-0496">Mitochondrion</keyword>
<dbReference type="Gene3D" id="6.20.240.40">
    <property type="match status" value="1"/>
</dbReference>
<dbReference type="SUPFAM" id="SSF53335">
    <property type="entry name" value="S-adenosyl-L-methionine-dependent methyltransferases"/>
    <property type="match status" value="1"/>
</dbReference>
<dbReference type="InterPro" id="IPR023267">
    <property type="entry name" value="RCMT"/>
</dbReference>
<dbReference type="GeneID" id="114650301"/>
<name>A0A8C4RMR8_ERPCA</name>
<proteinExistence type="inferred from homology"/>
<dbReference type="GO" id="GO:0003723">
    <property type="term" value="F:RNA binding"/>
    <property type="evidence" value="ECO:0007669"/>
    <property type="project" value="UniProtKB-UniRule"/>
</dbReference>
<comment type="subcellular location">
    <subcellularLocation>
        <location evidence="1">Mitochondrion</location>
    </subcellularLocation>
</comment>
<feature type="binding site" evidence="7">
    <location>
        <begin position="177"/>
        <end position="183"/>
    </location>
    <ligand>
        <name>S-adenosyl-L-methionine</name>
        <dbReference type="ChEBI" id="CHEBI:59789"/>
    </ligand>
</feature>
<comment type="similarity">
    <text evidence="7">Belongs to the class I-like SAM-binding methyltransferase superfamily. RsmB/NOP family.</text>
</comment>
<keyword evidence="2 7" id="KW-0489">Methyltransferase</keyword>
<dbReference type="OrthoDB" id="8020218at2759"/>
<evidence type="ECO:0000313" key="10">
    <source>
        <dbReference type="Proteomes" id="UP000694620"/>
    </source>
</evidence>
<dbReference type="GO" id="GO:0031167">
    <property type="term" value="P:rRNA methylation"/>
    <property type="evidence" value="ECO:0007669"/>
    <property type="project" value="TreeGrafter"/>
</dbReference>
<evidence type="ECO:0000256" key="1">
    <source>
        <dbReference type="ARBA" id="ARBA00004173"/>
    </source>
</evidence>
<dbReference type="SMR" id="A0A8C4RMR8"/>
<dbReference type="CTD" id="63899"/>
<dbReference type="GO" id="GO:0008173">
    <property type="term" value="F:RNA methyltransferase activity"/>
    <property type="evidence" value="ECO:0007669"/>
    <property type="project" value="InterPro"/>
</dbReference>
<feature type="binding site" evidence="7">
    <location>
        <position position="247"/>
    </location>
    <ligand>
        <name>S-adenosyl-L-methionine</name>
        <dbReference type="ChEBI" id="CHEBI:59789"/>
    </ligand>
</feature>
<dbReference type="RefSeq" id="XP_028655682.1">
    <property type="nucleotide sequence ID" value="XM_028799849.2"/>
</dbReference>